<name>X0T338_9ZZZZ</name>
<accession>X0T338</accession>
<feature type="non-terminal residue" evidence="2">
    <location>
        <position position="1"/>
    </location>
</feature>
<proteinExistence type="predicted"/>
<organism evidence="2">
    <name type="scientific">marine sediment metagenome</name>
    <dbReference type="NCBI Taxonomy" id="412755"/>
    <lineage>
        <taxon>unclassified sequences</taxon>
        <taxon>metagenomes</taxon>
        <taxon>ecological metagenomes</taxon>
    </lineage>
</organism>
<gene>
    <name evidence="2" type="ORF">S01H1_09135</name>
</gene>
<comment type="caution">
    <text evidence="2">The sequence shown here is derived from an EMBL/GenBank/DDBJ whole genome shotgun (WGS) entry which is preliminary data.</text>
</comment>
<evidence type="ECO:0000256" key="1">
    <source>
        <dbReference type="SAM" id="MobiDB-lite"/>
    </source>
</evidence>
<protein>
    <submittedName>
        <fullName evidence="2">Uncharacterized protein</fullName>
    </submittedName>
</protein>
<feature type="compositionally biased region" description="Polar residues" evidence="1">
    <location>
        <begin position="46"/>
        <end position="63"/>
    </location>
</feature>
<feature type="region of interest" description="Disordered" evidence="1">
    <location>
        <begin position="29"/>
        <end position="93"/>
    </location>
</feature>
<reference evidence="2" key="1">
    <citation type="journal article" date="2014" name="Front. Microbiol.">
        <title>High frequency of phylogenetically diverse reductive dehalogenase-homologous genes in deep subseafloor sedimentary metagenomes.</title>
        <authorList>
            <person name="Kawai M."/>
            <person name="Futagami T."/>
            <person name="Toyoda A."/>
            <person name="Takaki Y."/>
            <person name="Nishi S."/>
            <person name="Hori S."/>
            <person name="Arai W."/>
            <person name="Tsubouchi T."/>
            <person name="Morono Y."/>
            <person name="Uchiyama I."/>
            <person name="Ito T."/>
            <person name="Fujiyama A."/>
            <person name="Inagaki F."/>
            <person name="Takami H."/>
        </authorList>
    </citation>
    <scope>NUCLEOTIDE SEQUENCE</scope>
    <source>
        <strain evidence="2">Expedition CK06-06</strain>
    </source>
</reference>
<dbReference type="AlphaFoldDB" id="X0T338"/>
<evidence type="ECO:0000313" key="2">
    <source>
        <dbReference type="EMBL" id="GAF81771.1"/>
    </source>
</evidence>
<dbReference type="EMBL" id="BARS01004667">
    <property type="protein sequence ID" value="GAF81771.1"/>
    <property type="molecule type" value="Genomic_DNA"/>
</dbReference>
<sequence>TPKKRPFVDFSDTPQMAIFKRNATVATSKSSPTVRGVKRPFVDFSDTPQMATTKRNPTAWDTTATRKKPQQPATRQKVAKRKVQTAEPEHPSKVFVDDTAVKWTQVSRQGNSAVWRPSKSVGHGPLIKTNAMGSVWYGNDKRGWTLLATSKRKK</sequence>